<feature type="chain" id="PRO_5045374125" description="Extracellular exo-alpha-(1-&gt;5)-L-arabinofuranosidase" evidence="6">
    <location>
        <begin position="24"/>
        <end position="345"/>
    </location>
</feature>
<dbReference type="InterPro" id="IPR050727">
    <property type="entry name" value="GH43_arabinanases"/>
</dbReference>
<dbReference type="PANTHER" id="PTHR43301">
    <property type="entry name" value="ARABINAN ENDO-1,5-ALPHA-L-ARABINOSIDASE"/>
    <property type="match status" value="1"/>
</dbReference>
<evidence type="ECO:0000256" key="6">
    <source>
        <dbReference type="SAM" id="SignalP"/>
    </source>
</evidence>
<gene>
    <name evidence="7" type="ORF">ABC969_14085</name>
</gene>
<evidence type="ECO:0000256" key="1">
    <source>
        <dbReference type="ARBA" id="ARBA00004834"/>
    </source>
</evidence>
<protein>
    <recommendedName>
        <fullName evidence="5">Extracellular exo-alpha-(1-&gt;5)-L-arabinofuranosidase</fullName>
        <ecNumber evidence="5">3.2.1.55</ecNumber>
    </recommendedName>
</protein>
<dbReference type="InterPro" id="IPR016840">
    <property type="entry name" value="Glyco_hydro_43_endo_a_Ara-ase"/>
</dbReference>
<feature type="signal peptide" evidence="6">
    <location>
        <begin position="1"/>
        <end position="23"/>
    </location>
</feature>
<dbReference type="Pfam" id="PF04616">
    <property type="entry name" value="Glyco_hydro_43"/>
    <property type="match status" value="1"/>
</dbReference>
<dbReference type="Gene3D" id="2.115.10.20">
    <property type="entry name" value="Glycosyl hydrolase domain, family 43"/>
    <property type="match status" value="1"/>
</dbReference>
<keyword evidence="6" id="KW-0732">Signal</keyword>
<dbReference type="PANTHER" id="PTHR43301:SF3">
    <property type="entry name" value="ARABINAN ENDO-1,5-ALPHA-L-ARABINOSIDASE A-RELATED"/>
    <property type="match status" value="1"/>
</dbReference>
<dbReference type="InterPro" id="IPR006710">
    <property type="entry name" value="Glyco_hydro_43"/>
</dbReference>
<comment type="pathway">
    <text evidence="1 5">Glycan metabolism; L-arabinan degradation.</text>
</comment>
<reference evidence="7 8" key="1">
    <citation type="submission" date="2024-05" db="EMBL/GenBank/DDBJ databases">
        <authorList>
            <person name="Liu Q."/>
            <person name="Xin Y.-H."/>
        </authorList>
    </citation>
    <scope>NUCLEOTIDE SEQUENCE [LARGE SCALE GENOMIC DNA]</scope>
    <source>
        <strain evidence="7 8">CGMCC 1.15349</strain>
    </source>
</reference>
<dbReference type="SUPFAM" id="SSF75005">
    <property type="entry name" value="Arabinanase/levansucrase/invertase"/>
    <property type="match status" value="1"/>
</dbReference>
<dbReference type="RefSeq" id="WP_345865752.1">
    <property type="nucleotide sequence ID" value="NZ_JBDIMF010000006.1"/>
</dbReference>
<sequence>MIVKRMGGALAVLLALSTPVAGAQDAVAPTTLNAQIEGDIAPVHDPVLIREDDTYHVFSTGIGPLGQGMVSHRASRDLVHWEAAPPPFATLPAWVAGTIPGAKNLWAPDISYVNGRYRLYYSASTFGSNRSGIGMATSATLDPSKPGYGWRDEGLVVASQPGDDFNAIDPAFLADKQGRHWLSLGSFWTGLKLFELDPRTGKLLHPGAKPVPIARRPVPAGAPSIVEAPYIFERGGWYWLLASYDYCCKGVNSTYYTVIGRSKTVAGPYRGKDGSSLLKGGGTILLRADLQEKQRFRGPGHSGHFRDANGTDLIVYHAYDKDKNGAPTLRIATLSWDADGWPTAR</sequence>
<dbReference type="Proteomes" id="UP001404104">
    <property type="component" value="Unassembled WGS sequence"/>
</dbReference>
<accession>A0ABU9XVH7</accession>
<evidence type="ECO:0000256" key="2">
    <source>
        <dbReference type="ARBA" id="ARBA00009865"/>
    </source>
</evidence>
<proteinExistence type="inferred from homology"/>
<comment type="similarity">
    <text evidence="2 5">Belongs to the glycosyl hydrolase 43 family.</text>
</comment>
<comment type="catalytic activity">
    <reaction evidence="5">
        <text>Hydrolysis of terminal non-reducing alpha-L-arabinofuranoside residues in alpha-L-arabinosides.</text>
        <dbReference type="EC" id="3.2.1.55"/>
    </reaction>
</comment>
<keyword evidence="8" id="KW-1185">Reference proteome</keyword>
<evidence type="ECO:0000256" key="3">
    <source>
        <dbReference type="ARBA" id="ARBA00022801"/>
    </source>
</evidence>
<comment type="caution">
    <text evidence="7">The sequence shown here is derived from an EMBL/GenBank/DDBJ whole genome shotgun (WGS) entry which is preliminary data.</text>
</comment>
<organism evidence="7 8">
    <name type="scientific">Sphingomonas qilianensis</name>
    <dbReference type="NCBI Taxonomy" id="1736690"/>
    <lineage>
        <taxon>Bacteria</taxon>
        <taxon>Pseudomonadati</taxon>
        <taxon>Pseudomonadota</taxon>
        <taxon>Alphaproteobacteria</taxon>
        <taxon>Sphingomonadales</taxon>
        <taxon>Sphingomonadaceae</taxon>
        <taxon>Sphingomonas</taxon>
    </lineage>
</organism>
<dbReference type="PIRSF" id="PIRSF026534">
    <property type="entry name" value="Endo_alpha-L-arabinosidase"/>
    <property type="match status" value="1"/>
</dbReference>
<evidence type="ECO:0000313" key="7">
    <source>
        <dbReference type="EMBL" id="MEN2787545.1"/>
    </source>
</evidence>
<dbReference type="InterPro" id="IPR023296">
    <property type="entry name" value="Glyco_hydro_beta-prop_sf"/>
</dbReference>
<keyword evidence="4 5" id="KW-0326">Glycosidase</keyword>
<keyword evidence="3 5" id="KW-0378">Hydrolase</keyword>
<dbReference type="EC" id="3.2.1.55" evidence="5"/>
<evidence type="ECO:0000256" key="4">
    <source>
        <dbReference type="ARBA" id="ARBA00023295"/>
    </source>
</evidence>
<name>A0ABU9XVH7_9SPHN</name>
<dbReference type="EMBL" id="JBDIMF010000006">
    <property type="protein sequence ID" value="MEN2787545.1"/>
    <property type="molecule type" value="Genomic_DNA"/>
</dbReference>
<evidence type="ECO:0000256" key="5">
    <source>
        <dbReference type="PIRNR" id="PIRNR026534"/>
    </source>
</evidence>
<evidence type="ECO:0000313" key="8">
    <source>
        <dbReference type="Proteomes" id="UP001404104"/>
    </source>
</evidence>
<dbReference type="CDD" id="cd08998">
    <property type="entry name" value="GH43_Arb43a-like"/>
    <property type="match status" value="1"/>
</dbReference>